<dbReference type="SUPFAM" id="SSF51604">
    <property type="entry name" value="Enolase C-terminal domain-like"/>
    <property type="match status" value="1"/>
</dbReference>
<proteinExistence type="predicted"/>
<reference evidence="3" key="1">
    <citation type="submission" date="2018-05" db="EMBL/GenBank/DDBJ databases">
        <authorList>
            <person name="Lanie J.A."/>
            <person name="Ng W.-L."/>
            <person name="Kazmierczak K.M."/>
            <person name="Andrzejewski T.M."/>
            <person name="Davidsen T.M."/>
            <person name="Wayne K.J."/>
            <person name="Tettelin H."/>
            <person name="Glass J.I."/>
            <person name="Rusch D."/>
            <person name="Podicherti R."/>
            <person name="Tsui H.-C.T."/>
            <person name="Winkler M.E."/>
        </authorList>
    </citation>
    <scope>NUCLEOTIDE SEQUENCE</scope>
</reference>
<dbReference type="SFLD" id="SFLDS00001">
    <property type="entry name" value="Enolase"/>
    <property type="match status" value="1"/>
</dbReference>
<dbReference type="Pfam" id="PF13378">
    <property type="entry name" value="MR_MLE_C"/>
    <property type="match status" value="1"/>
</dbReference>
<evidence type="ECO:0000259" key="2">
    <source>
        <dbReference type="SMART" id="SM00922"/>
    </source>
</evidence>
<dbReference type="PANTHER" id="PTHR48073:SF2">
    <property type="entry name" value="O-SUCCINYLBENZOATE SYNTHASE"/>
    <property type="match status" value="1"/>
</dbReference>
<dbReference type="GO" id="GO:0046872">
    <property type="term" value="F:metal ion binding"/>
    <property type="evidence" value="ECO:0007669"/>
    <property type="project" value="UniProtKB-KW"/>
</dbReference>
<feature type="domain" description="Mandelate racemase/muconate lactonizing enzyme C-terminal" evidence="2">
    <location>
        <begin position="23"/>
        <end position="111"/>
    </location>
</feature>
<dbReference type="InterPro" id="IPR013342">
    <property type="entry name" value="Mandelate_racemase_C"/>
</dbReference>
<dbReference type="InterPro" id="IPR029065">
    <property type="entry name" value="Enolase_C-like"/>
</dbReference>
<dbReference type="InterPro" id="IPR036849">
    <property type="entry name" value="Enolase-like_C_sf"/>
</dbReference>
<dbReference type="Gene3D" id="3.20.20.120">
    <property type="entry name" value="Enolase-like C-terminal domain"/>
    <property type="match status" value="1"/>
</dbReference>
<accession>A0A381UUB8</accession>
<dbReference type="SMART" id="SM00922">
    <property type="entry name" value="MR_MLE"/>
    <property type="match status" value="1"/>
</dbReference>
<protein>
    <recommendedName>
        <fullName evidence="2">Mandelate racemase/muconate lactonizing enzyme C-terminal domain-containing protein</fullName>
    </recommendedName>
</protein>
<evidence type="ECO:0000313" key="3">
    <source>
        <dbReference type="EMBL" id="SVA30947.1"/>
    </source>
</evidence>
<dbReference type="AlphaFoldDB" id="A0A381UUB8"/>
<organism evidence="3">
    <name type="scientific">marine metagenome</name>
    <dbReference type="NCBI Taxonomy" id="408172"/>
    <lineage>
        <taxon>unclassified sequences</taxon>
        <taxon>metagenomes</taxon>
        <taxon>ecological metagenomes</taxon>
    </lineage>
</organism>
<dbReference type="PANTHER" id="PTHR48073">
    <property type="entry name" value="O-SUCCINYLBENZOATE SYNTHASE-RELATED"/>
    <property type="match status" value="1"/>
</dbReference>
<evidence type="ECO:0000256" key="1">
    <source>
        <dbReference type="ARBA" id="ARBA00022723"/>
    </source>
</evidence>
<sequence length="234" mass="25726">MAEFLGRKITPLPTSVTVGIKGVEETIEEIEEYCSVGFKYIKIKLGQQIDQDIERMLKTQERFKNSIVIRVDANQGWSFDDTVRFFKSVNNIELIEQPLKVANSNEYLDFPKELKKIIALDESIVTPEDAVKFSLQDYAGIFNIKLMKCGGISAAREIASTALAKGIDLMWGCNDESIISISAALNVAMSYPNTKYLDLDGSFDLAKDVVVGGFKINKGVMIPAAGLGLGVSAL</sequence>
<dbReference type="EMBL" id="UINC01007014">
    <property type="protein sequence ID" value="SVA30947.1"/>
    <property type="molecule type" value="Genomic_DNA"/>
</dbReference>
<gene>
    <name evidence="3" type="ORF">METZ01_LOCUS83801</name>
</gene>
<keyword evidence="1" id="KW-0479">Metal-binding</keyword>
<name>A0A381UUB8_9ZZZZ</name>